<feature type="non-terminal residue" evidence="2">
    <location>
        <position position="54"/>
    </location>
</feature>
<organism evidence="2">
    <name type="scientific">marine metagenome</name>
    <dbReference type="NCBI Taxonomy" id="408172"/>
    <lineage>
        <taxon>unclassified sequences</taxon>
        <taxon>metagenomes</taxon>
        <taxon>ecological metagenomes</taxon>
    </lineage>
</organism>
<name>A0A382QHU3_9ZZZZ</name>
<accession>A0A382QHU3</accession>
<gene>
    <name evidence="2" type="ORF">METZ01_LOCUS337967</name>
</gene>
<protein>
    <submittedName>
        <fullName evidence="2">Uncharacterized protein</fullName>
    </submittedName>
</protein>
<evidence type="ECO:0000313" key="2">
    <source>
        <dbReference type="EMBL" id="SVC85113.1"/>
    </source>
</evidence>
<dbReference type="EMBL" id="UINC01114653">
    <property type="protein sequence ID" value="SVC85113.1"/>
    <property type="molecule type" value="Genomic_DNA"/>
</dbReference>
<proteinExistence type="predicted"/>
<sequence>MMPHQHQPVTRLESSHPVSKVTTGYGGLPLIGDTRILKRSVNIPEHIDLHCTVT</sequence>
<evidence type="ECO:0000256" key="1">
    <source>
        <dbReference type="SAM" id="MobiDB-lite"/>
    </source>
</evidence>
<dbReference type="AlphaFoldDB" id="A0A382QHU3"/>
<feature type="region of interest" description="Disordered" evidence="1">
    <location>
        <begin position="1"/>
        <end position="24"/>
    </location>
</feature>
<reference evidence="2" key="1">
    <citation type="submission" date="2018-05" db="EMBL/GenBank/DDBJ databases">
        <authorList>
            <person name="Lanie J.A."/>
            <person name="Ng W.-L."/>
            <person name="Kazmierczak K.M."/>
            <person name="Andrzejewski T.M."/>
            <person name="Davidsen T.M."/>
            <person name="Wayne K.J."/>
            <person name="Tettelin H."/>
            <person name="Glass J.I."/>
            <person name="Rusch D."/>
            <person name="Podicherti R."/>
            <person name="Tsui H.-C.T."/>
            <person name="Winkler M.E."/>
        </authorList>
    </citation>
    <scope>NUCLEOTIDE SEQUENCE</scope>
</reference>